<feature type="domain" description="Protein kinase" evidence="10">
    <location>
        <begin position="60"/>
        <end position="275"/>
    </location>
</feature>
<dbReference type="SMART" id="SM00220">
    <property type="entry name" value="S_TKc"/>
    <property type="match status" value="1"/>
</dbReference>
<dbReference type="InterPro" id="IPR000719">
    <property type="entry name" value="Prot_kinase_dom"/>
</dbReference>
<dbReference type="Proteomes" id="UP001211907">
    <property type="component" value="Unassembled WGS sequence"/>
</dbReference>
<evidence type="ECO:0000256" key="9">
    <source>
        <dbReference type="PROSITE-ProRule" id="PRU10141"/>
    </source>
</evidence>
<evidence type="ECO:0000256" key="5">
    <source>
        <dbReference type="ARBA" id="ARBA00022777"/>
    </source>
</evidence>
<evidence type="ECO:0000259" key="10">
    <source>
        <dbReference type="PROSITE" id="PS50011"/>
    </source>
</evidence>
<feature type="binding site" evidence="9">
    <location>
        <position position="91"/>
    </location>
    <ligand>
        <name>ATP</name>
        <dbReference type="ChEBI" id="CHEBI:30616"/>
    </ligand>
</feature>
<gene>
    <name evidence="11" type="primary">STK16</name>
    <name evidence="11" type="ORF">HK100_009711</name>
</gene>
<dbReference type="SUPFAM" id="SSF56112">
    <property type="entry name" value="Protein kinase-like (PK-like)"/>
    <property type="match status" value="1"/>
</dbReference>
<keyword evidence="2" id="KW-0723">Serine/threonine-protein kinase</keyword>
<dbReference type="PROSITE" id="PS50011">
    <property type="entry name" value="PROTEIN_KINASE_DOM"/>
    <property type="match status" value="1"/>
</dbReference>
<evidence type="ECO:0000313" key="11">
    <source>
        <dbReference type="EMBL" id="KAJ3082270.1"/>
    </source>
</evidence>
<dbReference type="AlphaFoldDB" id="A0AAD5XAZ0"/>
<feature type="non-terminal residue" evidence="11">
    <location>
        <position position="275"/>
    </location>
</feature>
<reference evidence="11" key="1">
    <citation type="submission" date="2020-05" db="EMBL/GenBank/DDBJ databases">
        <title>Phylogenomic resolution of chytrid fungi.</title>
        <authorList>
            <person name="Stajich J.E."/>
            <person name="Amses K."/>
            <person name="Simmons R."/>
            <person name="Seto K."/>
            <person name="Myers J."/>
            <person name="Bonds A."/>
            <person name="Quandt C.A."/>
            <person name="Barry K."/>
            <person name="Liu P."/>
            <person name="Grigoriev I."/>
            <person name="Longcore J.E."/>
            <person name="James T.Y."/>
        </authorList>
    </citation>
    <scope>NUCLEOTIDE SEQUENCE</scope>
    <source>
        <strain evidence="11">JEL0513</strain>
    </source>
</reference>
<dbReference type="InterPro" id="IPR017441">
    <property type="entry name" value="Protein_kinase_ATP_BS"/>
</dbReference>
<evidence type="ECO:0000256" key="8">
    <source>
        <dbReference type="ARBA" id="ARBA00048679"/>
    </source>
</evidence>
<dbReference type="InterPro" id="IPR052239">
    <property type="entry name" value="Ser/Thr-specific_kinases"/>
</dbReference>
<dbReference type="Gene3D" id="1.10.510.10">
    <property type="entry name" value="Transferase(Phosphotransferase) domain 1"/>
    <property type="match status" value="1"/>
</dbReference>
<evidence type="ECO:0000256" key="2">
    <source>
        <dbReference type="ARBA" id="ARBA00022527"/>
    </source>
</evidence>
<dbReference type="GO" id="GO:0004674">
    <property type="term" value="F:protein serine/threonine kinase activity"/>
    <property type="evidence" value="ECO:0007669"/>
    <property type="project" value="UniProtKB-KW"/>
</dbReference>
<sequence length="275" mass="29901">MAHQYRERERNRGARGCLRTLQAASWTAWDVCATAADAVAGLVGGLFAAREEISVKGRRFAVVRRLGEGGFAFVFLVSEATPGGPELYALKRVRVQLAEHEARLRAEVRIHERLRAHAAPHLHVVRLVDADIVRGSHLVSAPASALELPLLAEGRLLLPYYDQGSLQDLIDSATSPLPLQRILLIATAIADGLLSFQFVHLPCLSDANKTNMPTNYSPFSNLSPPLAFRDLKPANVLLCPKHTAVLIDLGSVAPARVSLSSRRDAIALQELCAET</sequence>
<dbReference type="Gene3D" id="3.30.200.20">
    <property type="entry name" value="Phosphorylase Kinase, domain 1"/>
    <property type="match status" value="1"/>
</dbReference>
<protein>
    <recommendedName>
        <fullName evidence="1">non-specific serine/threonine protein kinase</fullName>
        <ecNumber evidence="1">2.7.11.1</ecNumber>
    </recommendedName>
</protein>
<dbReference type="PANTHER" id="PTHR45998:SF2">
    <property type="entry name" value="SERINE_THREONINE-PROTEIN KINASE 16"/>
    <property type="match status" value="1"/>
</dbReference>
<evidence type="ECO:0000256" key="3">
    <source>
        <dbReference type="ARBA" id="ARBA00022679"/>
    </source>
</evidence>
<keyword evidence="4 9" id="KW-0547">Nucleotide-binding</keyword>
<organism evidence="11 12">
    <name type="scientific">Physocladia obscura</name>
    <dbReference type="NCBI Taxonomy" id="109957"/>
    <lineage>
        <taxon>Eukaryota</taxon>
        <taxon>Fungi</taxon>
        <taxon>Fungi incertae sedis</taxon>
        <taxon>Chytridiomycota</taxon>
        <taxon>Chytridiomycota incertae sedis</taxon>
        <taxon>Chytridiomycetes</taxon>
        <taxon>Chytridiales</taxon>
        <taxon>Chytriomycetaceae</taxon>
        <taxon>Physocladia</taxon>
    </lineage>
</organism>
<evidence type="ECO:0000256" key="1">
    <source>
        <dbReference type="ARBA" id="ARBA00012513"/>
    </source>
</evidence>
<accession>A0AAD5XAZ0</accession>
<dbReference type="EMBL" id="JADGJH010005078">
    <property type="protein sequence ID" value="KAJ3082270.1"/>
    <property type="molecule type" value="Genomic_DNA"/>
</dbReference>
<comment type="catalytic activity">
    <reaction evidence="8">
        <text>L-seryl-[protein] + ATP = O-phospho-L-seryl-[protein] + ADP + H(+)</text>
        <dbReference type="Rhea" id="RHEA:17989"/>
        <dbReference type="Rhea" id="RHEA-COMP:9863"/>
        <dbReference type="Rhea" id="RHEA-COMP:11604"/>
        <dbReference type="ChEBI" id="CHEBI:15378"/>
        <dbReference type="ChEBI" id="CHEBI:29999"/>
        <dbReference type="ChEBI" id="CHEBI:30616"/>
        <dbReference type="ChEBI" id="CHEBI:83421"/>
        <dbReference type="ChEBI" id="CHEBI:456216"/>
        <dbReference type="EC" id="2.7.11.1"/>
    </reaction>
</comment>
<comment type="catalytic activity">
    <reaction evidence="7">
        <text>L-threonyl-[protein] + ATP = O-phospho-L-threonyl-[protein] + ADP + H(+)</text>
        <dbReference type="Rhea" id="RHEA:46608"/>
        <dbReference type="Rhea" id="RHEA-COMP:11060"/>
        <dbReference type="Rhea" id="RHEA-COMP:11605"/>
        <dbReference type="ChEBI" id="CHEBI:15378"/>
        <dbReference type="ChEBI" id="CHEBI:30013"/>
        <dbReference type="ChEBI" id="CHEBI:30616"/>
        <dbReference type="ChEBI" id="CHEBI:61977"/>
        <dbReference type="ChEBI" id="CHEBI:456216"/>
        <dbReference type="EC" id="2.7.11.1"/>
    </reaction>
</comment>
<dbReference type="PROSITE" id="PS00107">
    <property type="entry name" value="PROTEIN_KINASE_ATP"/>
    <property type="match status" value="1"/>
</dbReference>
<dbReference type="InterPro" id="IPR011009">
    <property type="entry name" value="Kinase-like_dom_sf"/>
</dbReference>
<keyword evidence="6 9" id="KW-0067">ATP-binding</keyword>
<dbReference type="GO" id="GO:0005524">
    <property type="term" value="F:ATP binding"/>
    <property type="evidence" value="ECO:0007669"/>
    <property type="project" value="UniProtKB-UniRule"/>
</dbReference>
<comment type="caution">
    <text evidence="11">The sequence shown here is derived from an EMBL/GenBank/DDBJ whole genome shotgun (WGS) entry which is preliminary data.</text>
</comment>
<evidence type="ECO:0000256" key="7">
    <source>
        <dbReference type="ARBA" id="ARBA00047899"/>
    </source>
</evidence>
<evidence type="ECO:0000256" key="4">
    <source>
        <dbReference type="ARBA" id="ARBA00022741"/>
    </source>
</evidence>
<keyword evidence="5 11" id="KW-0418">Kinase</keyword>
<proteinExistence type="predicted"/>
<keyword evidence="12" id="KW-1185">Reference proteome</keyword>
<dbReference type="EC" id="2.7.11.1" evidence="1"/>
<dbReference type="GO" id="GO:0005794">
    <property type="term" value="C:Golgi apparatus"/>
    <property type="evidence" value="ECO:0007669"/>
    <property type="project" value="TreeGrafter"/>
</dbReference>
<evidence type="ECO:0000313" key="12">
    <source>
        <dbReference type="Proteomes" id="UP001211907"/>
    </source>
</evidence>
<evidence type="ECO:0000256" key="6">
    <source>
        <dbReference type="ARBA" id="ARBA00022840"/>
    </source>
</evidence>
<dbReference type="PANTHER" id="PTHR45998">
    <property type="entry name" value="SERINE/THREONINE-PROTEIN KINASE 16"/>
    <property type="match status" value="1"/>
</dbReference>
<keyword evidence="3" id="KW-0808">Transferase</keyword>
<name>A0AAD5XAZ0_9FUNG</name>